<dbReference type="RefSeq" id="WP_103920325.1">
    <property type="nucleotide sequence ID" value="NZ_FMSV02000498.1"/>
</dbReference>
<accession>A0A1H6FB11</accession>
<keyword evidence="4" id="KW-1185">Reference proteome</keyword>
<feature type="region of interest" description="Disordered" evidence="1">
    <location>
        <begin position="72"/>
        <end position="106"/>
    </location>
</feature>
<sequence length="131" mass="16431">MKQMKPWLYLFVLFFPSLVMAVCEEQAAEARRWQEAAENYRQLSQDLLYRWDRQLDEYEKQLREFEKFRRQRKKRLEREDRQLDQEERKLDQDKRAQQEVEKTGKALEEVLDDMEKQFQNYRRALERLPRP</sequence>
<feature type="signal peptide" evidence="2">
    <location>
        <begin position="1"/>
        <end position="21"/>
    </location>
</feature>
<keyword evidence="2" id="KW-0732">Signal</keyword>
<dbReference type="Proteomes" id="UP000236724">
    <property type="component" value="Unassembled WGS sequence"/>
</dbReference>
<proteinExistence type="predicted"/>
<protein>
    <submittedName>
        <fullName evidence="3">Uncharacterized protein</fullName>
    </submittedName>
</protein>
<feature type="compositionally biased region" description="Basic and acidic residues" evidence="1">
    <location>
        <begin position="76"/>
        <end position="106"/>
    </location>
</feature>
<organism evidence="3 4">
    <name type="scientific">Candidatus Venteria ishoeyi</name>
    <dbReference type="NCBI Taxonomy" id="1899563"/>
    <lineage>
        <taxon>Bacteria</taxon>
        <taxon>Pseudomonadati</taxon>
        <taxon>Pseudomonadota</taxon>
        <taxon>Gammaproteobacteria</taxon>
        <taxon>Thiotrichales</taxon>
        <taxon>Thiotrichaceae</taxon>
        <taxon>Venteria</taxon>
    </lineage>
</organism>
<gene>
    <name evidence="3" type="ORF">MBHS_02424</name>
</gene>
<evidence type="ECO:0000313" key="4">
    <source>
        <dbReference type="Proteomes" id="UP000236724"/>
    </source>
</evidence>
<evidence type="ECO:0000313" key="3">
    <source>
        <dbReference type="EMBL" id="SEH06561.1"/>
    </source>
</evidence>
<evidence type="ECO:0000256" key="1">
    <source>
        <dbReference type="SAM" id="MobiDB-lite"/>
    </source>
</evidence>
<dbReference type="AlphaFoldDB" id="A0A1H6FB11"/>
<evidence type="ECO:0000256" key="2">
    <source>
        <dbReference type="SAM" id="SignalP"/>
    </source>
</evidence>
<name>A0A1H6FB11_9GAMM</name>
<dbReference type="EMBL" id="FMSV02000498">
    <property type="protein sequence ID" value="SEH06561.1"/>
    <property type="molecule type" value="Genomic_DNA"/>
</dbReference>
<reference evidence="3 4" key="1">
    <citation type="submission" date="2016-10" db="EMBL/GenBank/DDBJ databases">
        <authorList>
            <person name="de Groot N.N."/>
        </authorList>
    </citation>
    <scope>NUCLEOTIDE SEQUENCE [LARGE SCALE GENOMIC DNA]</scope>
    <source>
        <strain evidence="3">MBHS1</strain>
    </source>
</reference>
<feature type="chain" id="PRO_5014938735" evidence="2">
    <location>
        <begin position="22"/>
        <end position="131"/>
    </location>
</feature>